<reference evidence="3" key="1">
    <citation type="submission" date="2016-10" db="EMBL/GenBank/DDBJ databases">
        <authorList>
            <person name="Varghese N."/>
            <person name="Submissions S."/>
        </authorList>
    </citation>
    <scope>NUCLEOTIDE SEQUENCE [LARGE SCALE GENOMIC DNA]</scope>
    <source>
        <strain evidence="3">DSM 24213</strain>
    </source>
</reference>
<dbReference type="OrthoDB" id="6944354at2"/>
<feature type="domain" description="Antitoxin Xre/MbcA/ParS-like toxin-binding" evidence="1">
    <location>
        <begin position="75"/>
        <end position="125"/>
    </location>
</feature>
<dbReference type="InterPro" id="IPR024467">
    <property type="entry name" value="Xre/MbcA/ParS-like_toxin-bd"/>
</dbReference>
<evidence type="ECO:0000313" key="3">
    <source>
        <dbReference type="Proteomes" id="UP000243629"/>
    </source>
</evidence>
<keyword evidence="3" id="KW-1185">Reference proteome</keyword>
<accession>A0A1I4SLM4</accession>
<dbReference type="EMBL" id="FOUI01000010">
    <property type="protein sequence ID" value="SFM65332.1"/>
    <property type="molecule type" value="Genomic_DNA"/>
</dbReference>
<dbReference type="Proteomes" id="UP000243629">
    <property type="component" value="Unassembled WGS sequence"/>
</dbReference>
<dbReference type="RefSeq" id="WP_093476552.1">
    <property type="nucleotide sequence ID" value="NZ_FOUI01000010.1"/>
</dbReference>
<evidence type="ECO:0000313" key="2">
    <source>
        <dbReference type="EMBL" id="SFM65332.1"/>
    </source>
</evidence>
<proteinExistence type="predicted"/>
<protein>
    <submittedName>
        <fullName evidence="2">Putative toxin-antitoxin system antitoxin component, TIGR02293 family</fullName>
    </submittedName>
</protein>
<sequence>MDNLHEKLALPKGHYSLHVAVLSGLPVSLISDLASILGRSPAQVAEWVAEFSGNTVMTLRAGETFCRLVEILDALLELHDENHEAALHWLTTPNMVLSNERPIELLTTEAGARAVRQAICAIEYGLPV</sequence>
<dbReference type="AlphaFoldDB" id="A0A1I4SLM4"/>
<name>A0A1I4SLM4_9GAMM</name>
<gene>
    <name evidence="2" type="ORF">SAMN05216217_110105</name>
</gene>
<organism evidence="2 3">
    <name type="scientific">Halopseudomonas yangmingensis</name>
    <dbReference type="NCBI Taxonomy" id="1720063"/>
    <lineage>
        <taxon>Bacteria</taxon>
        <taxon>Pseudomonadati</taxon>
        <taxon>Pseudomonadota</taxon>
        <taxon>Gammaproteobacteria</taxon>
        <taxon>Pseudomonadales</taxon>
        <taxon>Pseudomonadaceae</taxon>
        <taxon>Halopseudomonas</taxon>
    </lineage>
</organism>
<dbReference type="Pfam" id="PF09722">
    <property type="entry name" value="Xre_MbcA_ParS_C"/>
    <property type="match status" value="1"/>
</dbReference>
<evidence type="ECO:0000259" key="1">
    <source>
        <dbReference type="Pfam" id="PF09722"/>
    </source>
</evidence>